<gene>
    <name evidence="7" type="primary">pgi</name>
    <name evidence="9" type="ORF">CSA25_00660</name>
</gene>
<dbReference type="CDD" id="cd05016">
    <property type="entry name" value="SIS_PGI_2"/>
    <property type="match status" value="1"/>
</dbReference>
<dbReference type="EMBL" id="PDTI01000009">
    <property type="protein sequence ID" value="PIE63338.1"/>
    <property type="molecule type" value="Genomic_DNA"/>
</dbReference>
<evidence type="ECO:0000313" key="9">
    <source>
        <dbReference type="EMBL" id="PIE63338.1"/>
    </source>
</evidence>
<dbReference type="InterPro" id="IPR035476">
    <property type="entry name" value="SIS_PGI_1"/>
</dbReference>
<dbReference type="GO" id="GO:0048029">
    <property type="term" value="F:monosaccharide binding"/>
    <property type="evidence" value="ECO:0007669"/>
    <property type="project" value="TreeGrafter"/>
</dbReference>
<proteinExistence type="inferred from homology"/>
<dbReference type="GO" id="GO:0004347">
    <property type="term" value="F:glucose-6-phosphate isomerase activity"/>
    <property type="evidence" value="ECO:0007669"/>
    <property type="project" value="UniProtKB-UniRule"/>
</dbReference>
<dbReference type="PROSITE" id="PS00765">
    <property type="entry name" value="P_GLUCOSE_ISOMERASE_1"/>
    <property type="match status" value="1"/>
</dbReference>
<dbReference type="InterPro" id="IPR046348">
    <property type="entry name" value="SIS_dom_sf"/>
</dbReference>
<keyword evidence="5 7" id="KW-0413">Isomerase</keyword>
<dbReference type="Gene3D" id="3.40.50.10490">
    <property type="entry name" value="Glucose-6-phosphate isomerase like protein, domain 1"/>
    <property type="match status" value="2"/>
</dbReference>
<protein>
    <recommendedName>
        <fullName evidence="7">Glucose-6-phosphate isomerase</fullName>
        <shortName evidence="7">GPI</shortName>
        <ecNumber evidence="7">5.3.1.9</ecNumber>
    </recommendedName>
    <alternativeName>
        <fullName evidence="7">Phosphoglucose isomerase</fullName>
        <shortName evidence="7">PGI</shortName>
    </alternativeName>
    <alternativeName>
        <fullName evidence="7">Phosphohexose isomerase</fullName>
        <shortName evidence="7">PHI</shortName>
    </alternativeName>
</protein>
<dbReference type="SUPFAM" id="SSF53697">
    <property type="entry name" value="SIS domain"/>
    <property type="match status" value="1"/>
</dbReference>
<evidence type="ECO:0000256" key="7">
    <source>
        <dbReference type="HAMAP-Rule" id="MF_00473"/>
    </source>
</evidence>
<comment type="catalytic activity">
    <reaction evidence="6 7 8">
        <text>alpha-D-glucose 6-phosphate = beta-D-fructose 6-phosphate</text>
        <dbReference type="Rhea" id="RHEA:11816"/>
        <dbReference type="ChEBI" id="CHEBI:57634"/>
        <dbReference type="ChEBI" id="CHEBI:58225"/>
        <dbReference type="EC" id="5.3.1.9"/>
    </reaction>
</comment>
<dbReference type="GO" id="GO:0005829">
    <property type="term" value="C:cytosol"/>
    <property type="evidence" value="ECO:0007669"/>
    <property type="project" value="TreeGrafter"/>
</dbReference>
<comment type="function">
    <text evidence="7">Catalyzes the reversible isomerization of glucose-6-phosphate to fructose-6-phosphate.</text>
</comment>
<name>A0A2G6MTB1_9BACT</name>
<dbReference type="UniPathway" id="UPA00138"/>
<evidence type="ECO:0000256" key="1">
    <source>
        <dbReference type="ARBA" id="ARBA00004926"/>
    </source>
</evidence>
<dbReference type="InterPro" id="IPR023096">
    <property type="entry name" value="G6P_Isomerase_C"/>
</dbReference>
<dbReference type="GO" id="GO:0097367">
    <property type="term" value="F:carbohydrate derivative binding"/>
    <property type="evidence" value="ECO:0007669"/>
    <property type="project" value="InterPro"/>
</dbReference>
<dbReference type="HAMAP" id="MF_00473">
    <property type="entry name" value="G6P_isomerase"/>
    <property type="match status" value="1"/>
</dbReference>
<dbReference type="Gene3D" id="1.10.1390.10">
    <property type="match status" value="1"/>
</dbReference>
<comment type="caution">
    <text evidence="9">The sequence shown here is derived from an EMBL/GenBank/DDBJ whole genome shotgun (WGS) entry which is preliminary data.</text>
</comment>
<evidence type="ECO:0000313" key="10">
    <source>
        <dbReference type="Proteomes" id="UP000231203"/>
    </source>
</evidence>
<comment type="pathway">
    <text evidence="7">Carbohydrate biosynthesis; gluconeogenesis.</text>
</comment>
<evidence type="ECO:0000256" key="4">
    <source>
        <dbReference type="ARBA" id="ARBA00023152"/>
    </source>
</evidence>
<feature type="active site" description="Proton donor" evidence="7">
    <location>
        <position position="359"/>
    </location>
</feature>
<dbReference type="Pfam" id="PF00342">
    <property type="entry name" value="PGI"/>
    <property type="match status" value="1"/>
</dbReference>
<keyword evidence="4 7" id="KW-0324">Glycolysis</keyword>
<organism evidence="9 10">
    <name type="scientific">Desulfobacter postgatei</name>
    <dbReference type="NCBI Taxonomy" id="2293"/>
    <lineage>
        <taxon>Bacteria</taxon>
        <taxon>Pseudomonadati</taxon>
        <taxon>Thermodesulfobacteriota</taxon>
        <taxon>Desulfobacteria</taxon>
        <taxon>Desulfobacterales</taxon>
        <taxon>Desulfobacteraceae</taxon>
        <taxon>Desulfobacter</taxon>
    </lineage>
</organism>
<reference evidence="9 10" key="1">
    <citation type="submission" date="2017-10" db="EMBL/GenBank/DDBJ databases">
        <title>Novel microbial diversity and functional potential in the marine mammal oral microbiome.</title>
        <authorList>
            <person name="Dudek N.K."/>
            <person name="Sun C.L."/>
            <person name="Burstein D."/>
            <person name="Kantor R.S."/>
            <person name="Aliaga Goltsman D.S."/>
            <person name="Bik E.M."/>
            <person name="Thomas B.C."/>
            <person name="Banfield J.F."/>
            <person name="Relman D.A."/>
        </authorList>
    </citation>
    <scope>NUCLEOTIDE SEQUENCE [LARGE SCALE GENOMIC DNA]</scope>
    <source>
        <strain evidence="9">DOLJORAL78_47_202</strain>
    </source>
</reference>
<evidence type="ECO:0000256" key="2">
    <source>
        <dbReference type="ARBA" id="ARBA00006604"/>
    </source>
</evidence>
<evidence type="ECO:0000256" key="8">
    <source>
        <dbReference type="RuleBase" id="RU000612"/>
    </source>
</evidence>
<evidence type="ECO:0000256" key="6">
    <source>
        <dbReference type="ARBA" id="ARBA00029321"/>
    </source>
</evidence>
<feature type="active site" evidence="7">
    <location>
        <position position="390"/>
    </location>
</feature>
<keyword evidence="7" id="KW-0963">Cytoplasm</keyword>
<dbReference type="AlphaFoldDB" id="A0A2G6MTB1"/>
<dbReference type="GO" id="GO:0006096">
    <property type="term" value="P:glycolytic process"/>
    <property type="evidence" value="ECO:0007669"/>
    <property type="project" value="UniProtKB-UniRule"/>
</dbReference>
<dbReference type="PROSITE" id="PS00174">
    <property type="entry name" value="P_GLUCOSE_ISOMERASE_2"/>
    <property type="match status" value="1"/>
</dbReference>
<dbReference type="Proteomes" id="UP000231203">
    <property type="component" value="Unassembled WGS sequence"/>
</dbReference>
<dbReference type="GO" id="GO:0051156">
    <property type="term" value="P:glucose 6-phosphate metabolic process"/>
    <property type="evidence" value="ECO:0007669"/>
    <property type="project" value="TreeGrafter"/>
</dbReference>
<dbReference type="InterPro" id="IPR035482">
    <property type="entry name" value="SIS_PGI_2"/>
</dbReference>
<dbReference type="PANTHER" id="PTHR11469">
    <property type="entry name" value="GLUCOSE-6-PHOSPHATE ISOMERASE"/>
    <property type="match status" value="1"/>
</dbReference>
<feature type="active site" evidence="7">
    <location>
        <position position="505"/>
    </location>
</feature>
<evidence type="ECO:0000256" key="3">
    <source>
        <dbReference type="ARBA" id="ARBA00022432"/>
    </source>
</evidence>
<dbReference type="EC" id="5.3.1.9" evidence="7"/>
<dbReference type="InterPro" id="IPR018189">
    <property type="entry name" value="Phosphoglucose_isomerase_CS"/>
</dbReference>
<comment type="pathway">
    <text evidence="1 7 8">Carbohydrate degradation; glycolysis; D-glyceraldehyde 3-phosphate and glycerone phosphate from D-glucose: step 2/4.</text>
</comment>
<keyword evidence="3 7" id="KW-0312">Gluconeogenesis</keyword>
<evidence type="ECO:0000256" key="5">
    <source>
        <dbReference type="ARBA" id="ARBA00023235"/>
    </source>
</evidence>
<dbReference type="InterPro" id="IPR001672">
    <property type="entry name" value="G6P_Isomerase"/>
</dbReference>
<dbReference type="UniPathway" id="UPA00109">
    <property type="reaction ID" value="UER00181"/>
</dbReference>
<dbReference type="PROSITE" id="PS51463">
    <property type="entry name" value="P_GLUCOSE_ISOMERASE_3"/>
    <property type="match status" value="1"/>
</dbReference>
<comment type="subcellular location">
    <subcellularLocation>
        <location evidence="7">Cytoplasm</location>
    </subcellularLocation>
</comment>
<comment type="similarity">
    <text evidence="2 7 8">Belongs to the GPI family.</text>
</comment>
<dbReference type="PRINTS" id="PR00662">
    <property type="entry name" value="G6PISOMERASE"/>
</dbReference>
<sequence length="549" mass="60153">MSSAGLLYSDDPSIKDLHEKLRKAAQDLNTPDNHLRQLLERPGRFFAFSLGIDGFFMDFSRQRLDEHVLSLLHESQILSSALKKFSEMTQGKIVNPTENRAALHTAARGTGPSPLVFKEMDVKQQMQQVNEKIEQFCASVHEGKICSACGKPFTQAVVIGIGGSYLGCEFVYQALAGVDKKMPLLFLPNVDIDNFAQIIEAIDKDTTLWIVISKSYTTTETMANLNQISTWLKAMGIDPEDHMVTITAKGSPGDNPGTPVLGSFHMFDFIGGRYSVSSAVGGLPLSLAFGYEVFKRFLNGCFLMDRHVLDSPAEKNIALTAALISIWNNLYMGYPAQAIIPYSSRLARLSPHVQQLYMESLGKSVSLKGQPLAQPAGTIIFGEPGTNAQHSFFQLAHQGKAFPIDFIGVKVPGYSGLQAMSKGVTNHQELWANLLAQAGALALGRSSDDPARNFDGNRPSTIISIDNLEPESVGMLLSFYEARTVLEGFILGVNPFDQFGVELGKVMAGDIRKQMAARNQDPSYTFACASKTDNFYLDRLFGNSTTFEA</sequence>
<dbReference type="CDD" id="cd05015">
    <property type="entry name" value="SIS_PGI_1"/>
    <property type="match status" value="1"/>
</dbReference>
<dbReference type="PANTHER" id="PTHR11469:SF1">
    <property type="entry name" value="GLUCOSE-6-PHOSPHATE ISOMERASE"/>
    <property type="match status" value="1"/>
</dbReference>
<dbReference type="GO" id="GO:0006094">
    <property type="term" value="P:gluconeogenesis"/>
    <property type="evidence" value="ECO:0007669"/>
    <property type="project" value="UniProtKB-UniRule"/>
</dbReference>
<accession>A0A2G6MTB1</accession>